<proteinExistence type="inferred from homology"/>
<name>A0A0E2BH04_9LEPT</name>
<evidence type="ECO:0000313" key="4">
    <source>
        <dbReference type="EMBL" id="EKO34668.1"/>
    </source>
</evidence>
<dbReference type="Pfam" id="PF02543">
    <property type="entry name" value="Carbam_trans_N"/>
    <property type="match status" value="1"/>
</dbReference>
<dbReference type="InterPro" id="IPR051338">
    <property type="entry name" value="NodU/CmcH_Carbamoyltrnsfr"/>
</dbReference>
<dbReference type="Pfam" id="PF16861">
    <property type="entry name" value="Carbam_trans_C"/>
    <property type="match status" value="1"/>
</dbReference>
<keyword evidence="5" id="KW-1185">Reference proteome</keyword>
<protein>
    <submittedName>
        <fullName evidence="4">Carbamoyltransferase</fullName>
    </submittedName>
</protein>
<dbReference type="InterPro" id="IPR038152">
    <property type="entry name" value="Carbam_trans_C_sf"/>
</dbReference>
<gene>
    <name evidence="4" type="ORF">LEP1GSC179_1584</name>
</gene>
<feature type="domain" description="Carbamoyltransferase C-terminal" evidence="3">
    <location>
        <begin position="391"/>
        <end position="559"/>
    </location>
</feature>
<dbReference type="InterPro" id="IPR043129">
    <property type="entry name" value="ATPase_NBD"/>
</dbReference>
<dbReference type="SUPFAM" id="SSF53067">
    <property type="entry name" value="Actin-like ATPase domain"/>
    <property type="match status" value="1"/>
</dbReference>
<dbReference type="InterPro" id="IPR031730">
    <property type="entry name" value="Carbam_trans_C"/>
</dbReference>
<dbReference type="AlphaFoldDB" id="A0A0E2BH04"/>
<dbReference type="PANTHER" id="PTHR34847:SF1">
    <property type="entry name" value="NODULATION PROTEIN U"/>
    <property type="match status" value="1"/>
</dbReference>
<evidence type="ECO:0000313" key="5">
    <source>
        <dbReference type="Proteomes" id="UP000006329"/>
    </source>
</evidence>
<organism evidence="4 5">
    <name type="scientific">Leptospira santarosai str. MOR084</name>
    <dbReference type="NCBI Taxonomy" id="1049984"/>
    <lineage>
        <taxon>Bacteria</taxon>
        <taxon>Pseudomonadati</taxon>
        <taxon>Spirochaetota</taxon>
        <taxon>Spirochaetia</taxon>
        <taxon>Leptospirales</taxon>
        <taxon>Leptospiraceae</taxon>
        <taxon>Leptospira</taxon>
    </lineage>
</organism>
<sequence length="583" mass="66600">MKILGINAFGHDTSAALVIDGKLIAAVEEERLNREKSTRAFPHLSIEYCLKEANIKFEDVDYITYAYQPYLWLTHRFLYHQLRFFPKALGELKYVKRMISKFMFLKSNIQKELKTNKPIILLKHHDAHMGSTFLVSPFQEAAILTLDGLGEYETSVQAVGKGTSIKRLDHILFPNSLGSMYACISHFVGYTAELDEGKVMGLAAYGDASEYYNDFKKLVKLKKDGTFQLDLSYFEYHKKRDTWVSDKFYKVFGPRRAKNEEMASRYINVAAAAQKVLEDTVLHISESLYNKTKMKAICLAGGVALNSVANGKIVEQGLFKDIFIQPASGDNGLPIGAAFYVYNTLKKQKRVFVERDTYLGPKYPEQDVINALKKYNLPIYKSDSVAKETAVMLTNKNVIGLYQGRMEFGPRALGNRSIIADPRFEDMKDIVNEKVKFREAYRPFAPAILADHCKDYFENDYTSPYMLLVYKAKPFAKDKIPAVVHQDGTGRVQTVEKEINPRYYNIIEEFYKITDVPVIMNTSFNIKDEPIVCNPEDAVRCFLGTNIDALVLEDYIVKKTDIDMSKYGNQEDYRHNRGQAGKH</sequence>
<dbReference type="PANTHER" id="PTHR34847">
    <property type="entry name" value="NODULATION PROTEIN U"/>
    <property type="match status" value="1"/>
</dbReference>
<evidence type="ECO:0000256" key="1">
    <source>
        <dbReference type="ARBA" id="ARBA00006129"/>
    </source>
</evidence>
<comment type="similarity">
    <text evidence="1">Belongs to the NodU/CmcH family.</text>
</comment>
<dbReference type="Gene3D" id="3.30.420.40">
    <property type="match status" value="2"/>
</dbReference>
<dbReference type="InterPro" id="IPR003696">
    <property type="entry name" value="Carbtransf_dom"/>
</dbReference>
<reference evidence="4" key="1">
    <citation type="submission" date="2012-10" db="EMBL/GenBank/DDBJ databases">
        <authorList>
            <person name="Harkins D.M."/>
            <person name="Durkin A.S."/>
            <person name="Brinkac L.M."/>
            <person name="Haft D.H."/>
            <person name="Selengut J.D."/>
            <person name="Sanka R."/>
            <person name="DePew J."/>
            <person name="Purushe J."/>
            <person name="Matthias M.A."/>
            <person name="Vinetz J.M."/>
            <person name="Sutton G.G."/>
            <person name="Nierman W.C."/>
            <person name="Fouts D.E."/>
        </authorList>
    </citation>
    <scope>NUCLEOTIDE SEQUENCE [LARGE SCALE GENOMIC DNA]</scope>
    <source>
        <strain evidence="4">MOR084</strain>
    </source>
</reference>
<evidence type="ECO:0000259" key="2">
    <source>
        <dbReference type="Pfam" id="PF02543"/>
    </source>
</evidence>
<accession>A0A0E2BH04</accession>
<comment type="caution">
    <text evidence="4">The sequence shown here is derived from an EMBL/GenBank/DDBJ whole genome shotgun (WGS) entry which is preliminary data.</text>
</comment>
<dbReference type="GO" id="GO:0016740">
    <property type="term" value="F:transferase activity"/>
    <property type="evidence" value="ECO:0007669"/>
    <property type="project" value="UniProtKB-KW"/>
</dbReference>
<dbReference type="EMBL" id="AHON02000027">
    <property type="protein sequence ID" value="EKO34668.1"/>
    <property type="molecule type" value="Genomic_DNA"/>
</dbReference>
<dbReference type="RefSeq" id="WP_004476556.1">
    <property type="nucleotide sequence ID" value="NZ_AHON02000027.1"/>
</dbReference>
<dbReference type="Gene3D" id="3.90.870.20">
    <property type="entry name" value="Carbamoyltransferase, C-terminal domain"/>
    <property type="match status" value="1"/>
</dbReference>
<dbReference type="CDD" id="cd24098">
    <property type="entry name" value="ASKHA_NBD_TobZ_N"/>
    <property type="match status" value="1"/>
</dbReference>
<dbReference type="Proteomes" id="UP000006329">
    <property type="component" value="Unassembled WGS sequence"/>
</dbReference>
<feature type="domain" description="Carbamoyltransferase" evidence="2">
    <location>
        <begin position="2"/>
        <end position="338"/>
    </location>
</feature>
<evidence type="ECO:0000259" key="3">
    <source>
        <dbReference type="Pfam" id="PF16861"/>
    </source>
</evidence>